<dbReference type="RefSeq" id="WP_045762575.1">
    <property type="nucleotide sequence ID" value="NZ_JYOV01000003.1"/>
</dbReference>
<organism evidence="1 2">
    <name type="scientific">Streptococcus infantis</name>
    <dbReference type="NCBI Taxonomy" id="68892"/>
    <lineage>
        <taxon>Bacteria</taxon>
        <taxon>Bacillati</taxon>
        <taxon>Bacillota</taxon>
        <taxon>Bacilli</taxon>
        <taxon>Lactobacillales</taxon>
        <taxon>Streptococcaceae</taxon>
        <taxon>Streptococcus</taxon>
    </lineage>
</organism>
<evidence type="ECO:0000313" key="1">
    <source>
        <dbReference type="EMBL" id="KJU95507.1"/>
    </source>
</evidence>
<dbReference type="Proteomes" id="UP000033405">
    <property type="component" value="Unassembled WGS sequence"/>
</dbReference>
<accession>A0A0F3HN79</accession>
<proteinExistence type="predicted"/>
<reference evidence="1 2" key="1">
    <citation type="submission" date="2015-02" db="EMBL/GenBank/DDBJ databases">
        <title>Evolution of amylase-binding proteins of oral streptococcal species.</title>
        <authorList>
            <person name="Haase E.M."/>
        </authorList>
    </citation>
    <scope>NUCLEOTIDE SEQUENCE [LARGE SCALE GENOMIC DNA]</scope>
    <source>
        <strain evidence="1 2">UC6950A</strain>
    </source>
</reference>
<dbReference type="EMBL" id="JYOV01000003">
    <property type="protein sequence ID" value="KJU95507.1"/>
    <property type="molecule type" value="Genomic_DNA"/>
</dbReference>
<dbReference type="PATRIC" id="fig|28037.218.peg.259"/>
<comment type="caution">
    <text evidence="1">The sequence shown here is derived from an EMBL/GenBank/DDBJ whole genome shotgun (WGS) entry which is preliminary data.</text>
</comment>
<name>A0A0F3HN79_9STRE</name>
<evidence type="ECO:0008006" key="3">
    <source>
        <dbReference type="Google" id="ProtNLM"/>
    </source>
</evidence>
<dbReference type="AlphaFoldDB" id="A0A0F3HN79"/>
<sequence>MTLKTFSDKAKTFTFTYEFKDQDTAQVAGHALLGYMTGTYCQPVISLTYKDKGTLVAEYVEDNKLNKTFKRICDSFKDYYNQPVDDEAFEERYKRERVLQLKESEDFESLLNKVTDYELELLDYADRLLSDKPIPMDSMTAFGTLEMLGNESINLLQNLDVEGEYKGLADYVAEAES</sequence>
<evidence type="ECO:0000313" key="2">
    <source>
        <dbReference type="Proteomes" id="UP000033405"/>
    </source>
</evidence>
<protein>
    <recommendedName>
        <fullName evidence="3">Phage protein</fullName>
    </recommendedName>
</protein>
<gene>
    <name evidence="1" type="ORF">TZ96_00265</name>
</gene>